<proteinExistence type="predicted"/>
<dbReference type="AlphaFoldDB" id="A0A4D6G3A5"/>
<evidence type="ECO:0000313" key="3">
    <source>
        <dbReference type="EMBL" id="QCC21388.1"/>
    </source>
</evidence>
<sequence length="221" mass="26069">MPRRYRLYREHKFVSVQVSNLERFIAKVDFTDLKKVDKVKSKLDGVIELVESHAKHEDEYIHPLLKKKVPQLIDMIESEHRDYKLMFDDLTKGLVEIETAKEKSQQVELGYQFYLAYRNFVAFNLTHLDEEESLVMPEIQKYYTDQEIREAVDFQVYAIMSVEDMVGMVTVLFPTMNINDKEAFIKDLNDSQPEKFREAWPKIVSILNVGEREKLILSLGL</sequence>
<dbReference type="EMBL" id="MK748463">
    <property type="protein sequence ID" value="QCC21388.1"/>
    <property type="molecule type" value="Genomic_DNA"/>
</dbReference>
<geneLocation type="plasmid" evidence="5">
    <name>p-ren_Ren-PNG-07113</name>
</geneLocation>
<dbReference type="EMBL" id="MK748465">
    <property type="protein sequence ID" value="QCC21420.1"/>
    <property type="molecule type" value="Genomic_DNA"/>
</dbReference>
<geneLocation type="plasmid" evidence="4">
    <name>p-ren_Ren-PNG-07060</name>
</geneLocation>
<accession>A0A4D6G3A5</accession>
<dbReference type="InterPro" id="IPR012312">
    <property type="entry name" value="Hemerythrin-like"/>
</dbReference>
<evidence type="ECO:0000259" key="1">
    <source>
        <dbReference type="Pfam" id="PF01814"/>
    </source>
</evidence>
<evidence type="ECO:0000313" key="2">
    <source>
        <dbReference type="EMBL" id="QCC21372.1"/>
    </source>
</evidence>
<evidence type="ECO:0000313" key="5">
    <source>
        <dbReference type="EMBL" id="QCC21420.1"/>
    </source>
</evidence>
<keyword evidence="2" id="KW-0614">Plasmid</keyword>
<dbReference type="EMBL" id="MK748464">
    <property type="protein sequence ID" value="QCC21404.1"/>
    <property type="molecule type" value="Genomic_DNA"/>
</dbReference>
<reference evidence="2" key="1">
    <citation type="journal article" date="2019" name="Nat. Microbiol.">
        <title>Localized production of defence chemicals by intracellular symbionts of Haliclona sponges.</title>
        <authorList>
            <person name="Tianero M.D."/>
            <person name="Balaich J.N."/>
            <person name="Donia M.S."/>
        </authorList>
    </citation>
    <scope>NUCLEOTIDE SEQUENCE</scope>
    <source>
        <plasmid evidence="2">p-ren_Ren-Bali-16-03</plasmid>
        <plasmid evidence="3">p-ren_Ren-Pal-02</plasmid>
        <plasmid evidence="4">p-ren_Ren-PNG-07060</plasmid>
        <plasmid evidence="5">p-ren_Ren-PNG-07113</plasmid>
    </source>
</reference>
<dbReference type="EMBL" id="MK748462">
    <property type="protein sequence ID" value="QCC21372.1"/>
    <property type="molecule type" value="Genomic_DNA"/>
</dbReference>
<dbReference type="Pfam" id="PF01814">
    <property type="entry name" value="Hemerythrin"/>
    <property type="match status" value="1"/>
</dbReference>
<geneLocation type="plasmid" evidence="3">
    <name>p-ren_Ren-Pal-02</name>
</geneLocation>
<protein>
    <recommendedName>
        <fullName evidence="1">Hemerythrin-like domain-containing protein</fullName>
    </recommendedName>
</protein>
<organism evidence="2">
    <name type="scientific">Candidatus Endohaliclona renieramycinifaciens</name>
    <dbReference type="NCBI Taxonomy" id="2565582"/>
    <lineage>
        <taxon>Bacteria</taxon>
        <taxon>Pseudomonadati</taxon>
        <taxon>Pseudomonadota</taxon>
        <taxon>Gammaproteobacteria</taxon>
        <taxon>Legionellales</taxon>
        <taxon>Candidatus Endohaliclona</taxon>
    </lineage>
</organism>
<geneLocation type="plasmid" evidence="2">
    <name>p-ren_Ren-Bali-16-03</name>
</geneLocation>
<dbReference type="Gene3D" id="1.20.120.520">
    <property type="entry name" value="nmb1532 protein domain like"/>
    <property type="match status" value="1"/>
</dbReference>
<name>A0A4D6G3A5_9GAMM</name>
<feature type="domain" description="Hemerythrin-like" evidence="1">
    <location>
        <begin position="7"/>
        <end position="138"/>
    </location>
</feature>
<evidence type="ECO:0000313" key="4">
    <source>
        <dbReference type="EMBL" id="QCC21404.1"/>
    </source>
</evidence>